<keyword evidence="4" id="KW-1185">Reference proteome</keyword>
<dbReference type="PANTHER" id="PTHR35482:SF1">
    <property type="entry name" value="CYTOCHROME C OXIDASE SUBUNIT"/>
    <property type="match status" value="1"/>
</dbReference>
<dbReference type="PANTHER" id="PTHR35482">
    <property type="entry name" value="CYTOCHROME C OXIDASE SUBUNIT"/>
    <property type="match status" value="1"/>
</dbReference>
<evidence type="ECO:0000256" key="1">
    <source>
        <dbReference type="SAM" id="MobiDB-lite"/>
    </source>
</evidence>
<comment type="caution">
    <text evidence="3">The sequence shown here is derived from an EMBL/GenBank/DDBJ whole genome shotgun (WGS) entry which is preliminary data.</text>
</comment>
<reference evidence="3 4" key="1">
    <citation type="journal article" date="2018" name="Cell">
        <title>The Chara Genome: Secondary Complexity and Implications for Plant Terrestrialization.</title>
        <authorList>
            <person name="Nishiyama T."/>
            <person name="Sakayama H."/>
            <person name="Vries J.D."/>
            <person name="Buschmann H."/>
            <person name="Saint-Marcoux D."/>
            <person name="Ullrich K.K."/>
            <person name="Haas F.B."/>
            <person name="Vanderstraeten L."/>
            <person name="Becker D."/>
            <person name="Lang D."/>
            <person name="Vosolsobe S."/>
            <person name="Rombauts S."/>
            <person name="Wilhelmsson P.K.I."/>
            <person name="Janitza P."/>
            <person name="Kern R."/>
            <person name="Heyl A."/>
            <person name="Rumpler F."/>
            <person name="Villalobos L.I.A.C."/>
            <person name="Clay J.M."/>
            <person name="Skokan R."/>
            <person name="Toyoda A."/>
            <person name="Suzuki Y."/>
            <person name="Kagoshima H."/>
            <person name="Schijlen E."/>
            <person name="Tajeshwar N."/>
            <person name="Catarino B."/>
            <person name="Hetherington A.J."/>
            <person name="Saltykova A."/>
            <person name="Bonnot C."/>
            <person name="Breuninger H."/>
            <person name="Symeonidi A."/>
            <person name="Radhakrishnan G.V."/>
            <person name="Van Nieuwerburgh F."/>
            <person name="Deforce D."/>
            <person name="Chang C."/>
            <person name="Karol K.G."/>
            <person name="Hedrich R."/>
            <person name="Ulvskov P."/>
            <person name="Glockner G."/>
            <person name="Delwiche C.F."/>
            <person name="Petrasek J."/>
            <person name="Van de Peer Y."/>
            <person name="Friml J."/>
            <person name="Beilby M."/>
            <person name="Dolan L."/>
            <person name="Kohara Y."/>
            <person name="Sugano S."/>
            <person name="Fujiyama A."/>
            <person name="Delaux P.-M."/>
            <person name="Quint M."/>
            <person name="TheiBen G."/>
            <person name="Hagemann M."/>
            <person name="Harholt J."/>
            <person name="Dunand C."/>
            <person name="Zachgo S."/>
            <person name="Langdale J."/>
            <person name="Maumus F."/>
            <person name="Straeten D.V.D."/>
            <person name="Gould S.B."/>
            <person name="Rensing S.A."/>
        </authorList>
    </citation>
    <scope>NUCLEOTIDE SEQUENCE [LARGE SCALE GENOMIC DNA]</scope>
    <source>
        <strain evidence="3 4">S276</strain>
    </source>
</reference>
<feature type="transmembrane region" description="Helical" evidence="2">
    <location>
        <begin position="331"/>
        <end position="353"/>
    </location>
</feature>
<name>A0A388JNK8_CHABU</name>
<evidence type="ECO:0000313" key="3">
    <source>
        <dbReference type="EMBL" id="GBG59361.1"/>
    </source>
</evidence>
<feature type="region of interest" description="Disordered" evidence="1">
    <location>
        <begin position="71"/>
        <end position="181"/>
    </location>
</feature>
<evidence type="ECO:0000256" key="2">
    <source>
        <dbReference type="SAM" id="Phobius"/>
    </source>
</evidence>
<sequence>MTSAMSAARLVGCRLLGAHSSGLGFDPLASRDSHTRARLGSEVAACPLVSPNGHGHEVGIRRDVMGSSMASSSWLHRGERDGDNLGIRSRSSKRLTPFSPCTKIVGSASSTPIGRAGDEDVGDGSFASSPSSPPPSVSSTRMNAVPTSADALFAQPHAYSGPAKSFKRRRAPPSSEEEKQQLLEERRAELVAEINRTHEEHILLGAIKKELKFGKWLMGEQQYAKALLHFEIAMGKCEFKTGEHGEAAIGKATCLEKLGRLEEAKVLYKILTAHPFPAVKRKARQFLYGSSDLPGSNDLMSNPFYTLYMQSYGSYVVPENEKREETPKEKLMWQLLPVSLLLMGPLLAFWLMVRSVD</sequence>
<keyword evidence="2" id="KW-0472">Membrane</keyword>
<dbReference type="EMBL" id="BFEA01000004">
    <property type="protein sequence ID" value="GBG59361.1"/>
    <property type="molecule type" value="Genomic_DNA"/>
</dbReference>
<organism evidence="3 4">
    <name type="scientific">Chara braunii</name>
    <name type="common">Braun's stonewort</name>
    <dbReference type="NCBI Taxonomy" id="69332"/>
    <lineage>
        <taxon>Eukaryota</taxon>
        <taxon>Viridiplantae</taxon>
        <taxon>Streptophyta</taxon>
        <taxon>Charophyceae</taxon>
        <taxon>Charales</taxon>
        <taxon>Characeae</taxon>
        <taxon>Chara</taxon>
    </lineage>
</organism>
<dbReference type="Proteomes" id="UP000265515">
    <property type="component" value="Unassembled WGS sequence"/>
</dbReference>
<dbReference type="AlphaFoldDB" id="A0A388JNK8"/>
<proteinExistence type="predicted"/>
<dbReference type="Gramene" id="GBG59361">
    <property type="protein sequence ID" value="GBG59361"/>
    <property type="gene ID" value="CBR_g38389"/>
</dbReference>
<accession>A0A388JNK8</accession>
<evidence type="ECO:0000313" key="4">
    <source>
        <dbReference type="Proteomes" id="UP000265515"/>
    </source>
</evidence>
<keyword evidence="2" id="KW-1133">Transmembrane helix</keyword>
<protein>
    <submittedName>
        <fullName evidence="3">Uncharacterized protein</fullName>
    </submittedName>
</protein>
<gene>
    <name evidence="3" type="ORF">CBR_g38389</name>
</gene>
<keyword evidence="2" id="KW-0812">Transmembrane</keyword>